<proteinExistence type="predicted"/>
<protein>
    <recommendedName>
        <fullName evidence="2">Major surface glycoprotein 2 C-terminal domain-containing protein</fullName>
    </recommendedName>
</protein>
<dbReference type="AlphaFoldDB" id="A0A0W4ZV40"/>
<accession>A0A0W4ZV40</accession>
<dbReference type="STRING" id="1408657.A0A0W4ZV40"/>
<evidence type="ECO:0000313" key="3">
    <source>
        <dbReference type="EMBL" id="KTW32228.1"/>
    </source>
</evidence>
<sequence>MARAVARAVKRQVTGASGVDEEEVRLLALILKEDSKDDKKCEEKLEKHCKELSEANLTPEQVHEKLKDFCDSKKRDKKCKELKKNVEKKCGDFKTELEELVKKEASNLKNDECTKNEQQCLFLEEACSDLTKNCNDLRNKCYQNKRDKVAKEVLLRIIKGKNFKDKNSCENKLEVYCQELSQMSDELMKLCFDQKNTCDNLVKETQQKCESFKNLKTEIKTIKEDEQLKKKCPLLYEECIFYDESCGNDSLKCSELEKKCQEKNITYTLSYSGFDPIEPEITLAEEVDLEGIYRKAAEEGTLVGKPLPADATALVAFLIQDPSLTTQRTNKEKCKKILEDKCKNLKEHDIIKGLCEDYNANKDKDKKCEELSTDIEETCKFFISKTLMIHFFGDGNKNDGIIKWGNLSTFLSNKDCTKLESYCLYFEKSCRSETACKNIRAACYKRGLDTLANEVLQKEMRGMLHGSNKTWLSGFQKKLIEVCKKVKKENKGVFPSNELFVLCVQPSKAARLLSHDLRMKTIFLQDDLNRKRDFPVKEDCEELLKKCEALRKDSKKIEWPCHTLSQNCDQLRNAKELKELLLNEHKDILKNQENCGMYLKEKCNEWSRRRNERFSLLCALQNRTCRIMVEDVKNQCKIFEKNIKKYQGIDSKTKIEELGTYCPIWHPHCHRFGPNCPDLEKNKCEDFEKYCKPYYKQRDLENALIFEFRGHLDKKKNCKTNLDKYCTLWDQTGNKTLKGFCNSSTDNNETFRDKLCEKLVQRVKEKCQGLSKELEKAKNDLEEKHKDYEKVKKDTKNAMEETNLVFSTTKSTDNKTEKGVKPSTPSVVQDIVHFKLVKRNEKVQVTEKEAKAFDLVALAFSLYVELKETCHHLKDDCEFRKECKCKDQCKEIEKICLKIEPLKVKPHEIKTVTETNITTVTETVKEAEKTVGDGEKCKSLSTTDTWVTKTSTHTSTSTTTSTVTSRITLTSTRRCKPTKCTTGEEDEAGEVKPSEGLRMSGWSVMRGVLLAMMISFMI</sequence>
<evidence type="ECO:0000259" key="2">
    <source>
        <dbReference type="Pfam" id="PF12373"/>
    </source>
</evidence>
<comment type="caution">
    <text evidence="3">The sequence shown here is derived from an EMBL/GenBank/DDBJ whole genome shotgun (WGS) entry which is preliminary data.</text>
</comment>
<dbReference type="Pfam" id="PF12373">
    <property type="entry name" value="Msg2_C"/>
    <property type="match status" value="1"/>
</dbReference>
<feature type="coiled-coil region" evidence="1">
    <location>
        <begin position="760"/>
        <end position="801"/>
    </location>
</feature>
<dbReference type="Pfam" id="PF02349">
    <property type="entry name" value="MSG"/>
    <property type="match status" value="5"/>
</dbReference>
<dbReference type="Proteomes" id="UP000053447">
    <property type="component" value="Unassembled WGS sequence"/>
</dbReference>
<dbReference type="EMBL" id="LFWA01000003">
    <property type="protein sequence ID" value="KTW32228.1"/>
    <property type="molecule type" value="Genomic_DNA"/>
</dbReference>
<keyword evidence="4" id="KW-1185">Reference proteome</keyword>
<evidence type="ECO:0000256" key="1">
    <source>
        <dbReference type="SAM" id="Coils"/>
    </source>
</evidence>
<dbReference type="InterPro" id="IPR003330">
    <property type="entry name" value="MSG"/>
</dbReference>
<dbReference type="RefSeq" id="XP_018230920.1">
    <property type="nucleotide sequence ID" value="XM_018373174.1"/>
</dbReference>
<dbReference type="GeneID" id="28939429"/>
<evidence type="ECO:0000313" key="4">
    <source>
        <dbReference type="Proteomes" id="UP000053447"/>
    </source>
</evidence>
<gene>
    <name evidence="3" type="ORF">T551_00910</name>
</gene>
<dbReference type="InterPro" id="IPR021041">
    <property type="entry name" value="Maj_surf_glycoprot_2_C"/>
</dbReference>
<feature type="coiled-coil region" evidence="1">
    <location>
        <begin position="83"/>
        <end position="140"/>
    </location>
</feature>
<dbReference type="OrthoDB" id="10257471at2759"/>
<name>A0A0W4ZV40_PNEJ7</name>
<feature type="domain" description="Major surface glycoprotein 2 C-terminal" evidence="2">
    <location>
        <begin position="833"/>
        <end position="861"/>
    </location>
</feature>
<keyword evidence="1" id="KW-0175">Coiled coil</keyword>
<reference evidence="4" key="1">
    <citation type="journal article" date="2016" name="Nat. Commun.">
        <title>Genome analysis of three Pneumocystis species reveals adaptation mechanisms to life exclusively in mammalian hosts.</title>
        <authorList>
            <person name="Ma L."/>
            <person name="Chen Z."/>
            <person name="Huang D.W."/>
            <person name="Kutty G."/>
            <person name="Ishihara M."/>
            <person name="Wang H."/>
            <person name="Abouelleil A."/>
            <person name="Bishop L."/>
            <person name="Davey E."/>
            <person name="Deng R."/>
            <person name="Deng X."/>
            <person name="Fan L."/>
            <person name="Fantoni G."/>
            <person name="Fitzgerald M."/>
            <person name="Gogineni E."/>
            <person name="Goldberg J.M."/>
            <person name="Handley G."/>
            <person name="Hu X."/>
            <person name="Huber C."/>
            <person name="Jiao X."/>
            <person name="Jones K."/>
            <person name="Levin J.Z."/>
            <person name="Liu Y."/>
            <person name="Macdonald P."/>
            <person name="Melnikov A."/>
            <person name="Raley C."/>
            <person name="Sassi M."/>
            <person name="Sherman B.T."/>
            <person name="Song X."/>
            <person name="Sykes S."/>
            <person name="Tran B."/>
            <person name="Walsh L."/>
            <person name="Xia Y."/>
            <person name="Yang J."/>
            <person name="Young S."/>
            <person name="Zeng Q."/>
            <person name="Zheng X."/>
            <person name="Stephens R."/>
            <person name="Nusbaum C."/>
            <person name="Birren B.W."/>
            <person name="Azadi P."/>
            <person name="Lempicki R.A."/>
            <person name="Cuomo C.A."/>
            <person name="Kovacs J.A."/>
        </authorList>
    </citation>
    <scope>NUCLEOTIDE SEQUENCE [LARGE SCALE GENOMIC DNA]</scope>
    <source>
        <strain evidence="4">RU7</strain>
    </source>
</reference>
<organism evidence="3 4">
    <name type="scientific">Pneumocystis jirovecii (strain RU7)</name>
    <name type="common">Human pneumocystis pneumonia agent</name>
    <dbReference type="NCBI Taxonomy" id="1408657"/>
    <lineage>
        <taxon>Eukaryota</taxon>
        <taxon>Fungi</taxon>
        <taxon>Dikarya</taxon>
        <taxon>Ascomycota</taxon>
        <taxon>Taphrinomycotina</taxon>
        <taxon>Pneumocystomycetes</taxon>
        <taxon>Pneumocystaceae</taxon>
        <taxon>Pneumocystis</taxon>
    </lineage>
</organism>
<dbReference type="VEuPathDB" id="FungiDB:T551_00910"/>